<evidence type="ECO:0000256" key="4">
    <source>
        <dbReference type="ARBA" id="ARBA00022723"/>
    </source>
</evidence>
<dbReference type="PROSITE" id="PS00150">
    <property type="entry name" value="ACYLPHOSPHATASE_1"/>
    <property type="match status" value="1"/>
</dbReference>
<proteinExistence type="inferred from homology"/>
<evidence type="ECO:0000256" key="5">
    <source>
        <dbReference type="ARBA" id="ARBA00022771"/>
    </source>
</evidence>
<comment type="function">
    <text evidence="8">Involved in the maturation of [NiFe] hydrogenases. Along with HypE, it catalyzes the synthesis of the CN ligands of the active site iron of [NiFe]-hydrogenases. HypF functions as a carbamoyl transferase using carbamoylphosphate as a substrate and transferring the carboxamido moiety in an ATP-dependent reaction to the thiolate of the C-terminal cysteine of HypE yielding a protein-S-carboxamide.</text>
</comment>
<dbReference type="Pfam" id="PF07503">
    <property type="entry name" value="zf-HYPF"/>
    <property type="match status" value="2"/>
</dbReference>
<organism evidence="12 13">
    <name type="scientific">Chitinibacter fontanus</name>
    <dbReference type="NCBI Taxonomy" id="1737446"/>
    <lineage>
        <taxon>Bacteria</taxon>
        <taxon>Pseudomonadati</taxon>
        <taxon>Pseudomonadota</taxon>
        <taxon>Betaproteobacteria</taxon>
        <taxon>Neisseriales</taxon>
        <taxon>Chitinibacteraceae</taxon>
        <taxon>Chitinibacter</taxon>
    </lineage>
</organism>
<keyword evidence="5" id="KW-0863">Zinc-finger</keyword>
<evidence type="ECO:0000256" key="6">
    <source>
        <dbReference type="ARBA" id="ARBA00022833"/>
    </source>
</evidence>
<dbReference type="InterPro" id="IPR041440">
    <property type="entry name" value="HypF_C"/>
</dbReference>
<dbReference type="GO" id="GO:0016743">
    <property type="term" value="F:carboxyl- or carbamoyltransferase activity"/>
    <property type="evidence" value="ECO:0007669"/>
    <property type="project" value="UniProtKB-UniRule"/>
</dbReference>
<dbReference type="InterPro" id="IPR051060">
    <property type="entry name" value="Carbamoyltrans_HypF-like"/>
</dbReference>
<dbReference type="PROSITE" id="PS51160">
    <property type="entry name" value="ACYLPHOSPHATASE_3"/>
    <property type="match status" value="1"/>
</dbReference>
<dbReference type="Pfam" id="PF01300">
    <property type="entry name" value="Sua5_yciO_yrdC"/>
    <property type="match status" value="1"/>
</dbReference>
<accession>A0A7D5Z8M0</accession>
<dbReference type="InterPro" id="IPR055128">
    <property type="entry name" value="HypF_C_2"/>
</dbReference>
<evidence type="ECO:0000259" key="11">
    <source>
        <dbReference type="PROSITE" id="PS51163"/>
    </source>
</evidence>
<dbReference type="EC" id="6.2.-.-" evidence="8"/>
<dbReference type="Proteomes" id="UP000510822">
    <property type="component" value="Chromosome"/>
</dbReference>
<dbReference type="PANTHER" id="PTHR42959">
    <property type="entry name" value="CARBAMOYLTRANSFERASE"/>
    <property type="match status" value="1"/>
</dbReference>
<dbReference type="KEGG" id="cfon:HZU75_11960"/>
<dbReference type="GO" id="GO:0003725">
    <property type="term" value="F:double-stranded RNA binding"/>
    <property type="evidence" value="ECO:0007669"/>
    <property type="project" value="InterPro"/>
</dbReference>
<keyword evidence="4" id="KW-0479">Metal-binding</keyword>
<dbReference type="InterPro" id="IPR017968">
    <property type="entry name" value="Acylphosphatase_CS"/>
</dbReference>
<dbReference type="GO" id="GO:0051604">
    <property type="term" value="P:protein maturation"/>
    <property type="evidence" value="ECO:0007669"/>
    <property type="project" value="TreeGrafter"/>
</dbReference>
<evidence type="ECO:0000256" key="8">
    <source>
        <dbReference type="PIRNR" id="PIRNR006256"/>
    </source>
</evidence>
<evidence type="ECO:0000256" key="9">
    <source>
        <dbReference type="PROSITE-ProRule" id="PRU00520"/>
    </source>
</evidence>
<dbReference type="SUPFAM" id="SSF54975">
    <property type="entry name" value="Acylphosphatase/BLUF domain-like"/>
    <property type="match status" value="1"/>
</dbReference>
<dbReference type="Gene3D" id="3.90.870.50">
    <property type="match status" value="1"/>
</dbReference>
<name>A0A7D5Z8M0_9NEIS</name>
<comment type="pathway">
    <text evidence="1 8">Protein modification; [NiFe] hydrogenase maturation.</text>
</comment>
<keyword evidence="12" id="KW-0808">Transferase</keyword>
<feature type="active site" evidence="9">
    <location>
        <position position="20"/>
    </location>
</feature>
<dbReference type="Pfam" id="PF22521">
    <property type="entry name" value="HypF_C_2"/>
    <property type="match status" value="1"/>
</dbReference>
<dbReference type="AlphaFoldDB" id="A0A7D5Z8M0"/>
<comment type="catalytic activity">
    <reaction evidence="9">
        <text>an acyl phosphate + H2O = a carboxylate + phosphate + H(+)</text>
        <dbReference type="Rhea" id="RHEA:14965"/>
        <dbReference type="ChEBI" id="CHEBI:15377"/>
        <dbReference type="ChEBI" id="CHEBI:15378"/>
        <dbReference type="ChEBI" id="CHEBI:29067"/>
        <dbReference type="ChEBI" id="CHEBI:43474"/>
        <dbReference type="ChEBI" id="CHEBI:59918"/>
        <dbReference type="EC" id="3.6.1.7"/>
    </reaction>
</comment>
<reference evidence="12 13" key="1">
    <citation type="journal article" date="2016" name="Int. J. Syst. Evol. Microbiol.">
        <title>Chitinibacter fontanus sp. nov., isolated from a spring.</title>
        <authorList>
            <person name="Sheu S.Y."/>
            <person name="Li Y.S."/>
            <person name="Young C.C."/>
            <person name="Chen W.M."/>
        </authorList>
    </citation>
    <scope>NUCLEOTIDE SEQUENCE [LARGE SCALE GENOMIC DNA]</scope>
    <source>
        <strain evidence="12 13">STM-7</strain>
    </source>
</reference>
<evidence type="ECO:0000313" key="12">
    <source>
        <dbReference type="EMBL" id="QLI82182.1"/>
    </source>
</evidence>
<comment type="catalytic activity">
    <reaction evidence="7 8">
        <text>C-terminal L-cysteinyl-[HypE protein] + carbamoyl phosphate + ATP + H2O = C-terminal S-carboxamide-L-cysteinyl-[HypE protein] + AMP + phosphate + diphosphate + H(+)</text>
        <dbReference type="Rhea" id="RHEA:55636"/>
        <dbReference type="Rhea" id="RHEA-COMP:14247"/>
        <dbReference type="Rhea" id="RHEA-COMP:14392"/>
        <dbReference type="ChEBI" id="CHEBI:15377"/>
        <dbReference type="ChEBI" id="CHEBI:15378"/>
        <dbReference type="ChEBI" id="CHEBI:30616"/>
        <dbReference type="ChEBI" id="CHEBI:33019"/>
        <dbReference type="ChEBI" id="CHEBI:43474"/>
        <dbReference type="ChEBI" id="CHEBI:58228"/>
        <dbReference type="ChEBI" id="CHEBI:76913"/>
        <dbReference type="ChEBI" id="CHEBI:139126"/>
        <dbReference type="ChEBI" id="CHEBI:456215"/>
    </reaction>
</comment>
<dbReference type="GO" id="GO:0016874">
    <property type="term" value="F:ligase activity"/>
    <property type="evidence" value="ECO:0007669"/>
    <property type="project" value="UniProtKB-UniRule"/>
</dbReference>
<dbReference type="PANTHER" id="PTHR42959:SF1">
    <property type="entry name" value="CARBAMOYLTRANSFERASE HYPF"/>
    <property type="match status" value="1"/>
</dbReference>
<dbReference type="InterPro" id="IPR004421">
    <property type="entry name" value="Carbamoyltransferase_HypF"/>
</dbReference>
<dbReference type="RefSeq" id="WP_180306265.1">
    <property type="nucleotide sequence ID" value="NZ_CP058952.1"/>
</dbReference>
<dbReference type="UniPathway" id="UPA00335"/>
<evidence type="ECO:0000313" key="13">
    <source>
        <dbReference type="Proteomes" id="UP000510822"/>
    </source>
</evidence>
<dbReference type="Pfam" id="PF17788">
    <property type="entry name" value="HypF_C"/>
    <property type="match status" value="1"/>
</dbReference>
<evidence type="ECO:0000256" key="3">
    <source>
        <dbReference type="ARBA" id="ARBA00022598"/>
    </source>
</evidence>
<dbReference type="InterPro" id="IPR001792">
    <property type="entry name" value="Acylphosphatase-like_dom"/>
</dbReference>
<dbReference type="InterPro" id="IPR011125">
    <property type="entry name" value="Znf_HypF"/>
</dbReference>
<dbReference type="EMBL" id="CP058952">
    <property type="protein sequence ID" value="QLI82182.1"/>
    <property type="molecule type" value="Genomic_DNA"/>
</dbReference>
<feature type="domain" description="Acylphosphatase-like" evidence="10">
    <location>
        <begin position="5"/>
        <end position="92"/>
    </location>
</feature>
<evidence type="ECO:0000256" key="1">
    <source>
        <dbReference type="ARBA" id="ARBA00004711"/>
    </source>
</evidence>
<dbReference type="GO" id="GO:0003998">
    <property type="term" value="F:acylphosphatase activity"/>
    <property type="evidence" value="ECO:0007669"/>
    <property type="project" value="UniProtKB-EC"/>
</dbReference>
<evidence type="ECO:0000259" key="10">
    <source>
        <dbReference type="PROSITE" id="PS51160"/>
    </source>
</evidence>
<keyword evidence="6" id="KW-0862">Zinc</keyword>
<dbReference type="GO" id="GO:0008270">
    <property type="term" value="F:zinc ion binding"/>
    <property type="evidence" value="ECO:0007669"/>
    <property type="project" value="UniProtKB-KW"/>
</dbReference>
<dbReference type="PIRSF" id="PIRSF006256">
    <property type="entry name" value="CMPcnvr_hdrg_mat"/>
    <property type="match status" value="1"/>
</dbReference>
<evidence type="ECO:0000256" key="7">
    <source>
        <dbReference type="ARBA" id="ARBA00048220"/>
    </source>
</evidence>
<dbReference type="InterPro" id="IPR036046">
    <property type="entry name" value="Acylphosphatase-like_dom_sf"/>
</dbReference>
<dbReference type="NCBIfam" id="TIGR00143">
    <property type="entry name" value="hypF"/>
    <property type="match status" value="1"/>
</dbReference>
<dbReference type="Gene3D" id="3.30.420.40">
    <property type="match status" value="1"/>
</dbReference>
<keyword evidence="13" id="KW-1185">Reference proteome</keyword>
<keyword evidence="3" id="KW-0436">Ligase</keyword>
<dbReference type="Gene3D" id="3.30.110.120">
    <property type="match status" value="1"/>
</dbReference>
<dbReference type="Pfam" id="PF00708">
    <property type="entry name" value="Acylphosphatase"/>
    <property type="match status" value="1"/>
</dbReference>
<dbReference type="SUPFAM" id="SSF55821">
    <property type="entry name" value="YrdC/RibB"/>
    <property type="match status" value="1"/>
</dbReference>
<dbReference type="PROSITE" id="PS51163">
    <property type="entry name" value="YRDC"/>
    <property type="match status" value="1"/>
</dbReference>
<sequence length="784" mass="84530">MSTQRQRIVVRGLVQGVGFRPFVYRLAHGLQLKGWARNDGQGVTIEVDGAPELLTQFAQRLRQDAPPLAQIDSIDVAAVNADTPFSTFDILHSEASPQHAASIGADTTICPECLAELFDPSNRRYRYAFINCTDCGPRYTLVSRLPYDRANTSMACFAQCAPCLHEYRDPAHRRFHAEPNACADCGPALQLLDAAGGSITGDAIAQTLALLKTGQIVAIKGLGGFHLVCDARNPAAVARLRERKQREEKPLAVMVANVASLAELAQISDAEQQWLESAARPIVLLSKQAGADDLLKGIAPQVNTIGALLPYTPIQYLLFHEAAGRPAGLDWLQQPQALMLMMTSANSHGEPLVIENAQAMSQLAGIADAYLLHNRDIVIRCDDSVMQLDTGGAPQMIRRARGYTPQAIRLAKNTEPILALGGFFNSALCLSRSDPLGDQAFLSQYIGDLDRVANCRALQAATEHLMHLLQVQPRLIAHDLHPDFFSTQLAQRLAAEWQIPTLAVQHHHAHLAAVMAEHQLEGPVLGLALDGIGLGEVHDSLSANAHSAWGGELLLLDDAHYQRLGHLRPLAMPGGDKAAREPWRMAAAVLAQLGRGDEIATRFAGQAGAGMLVQLLARNPQQTSSMGRYFDAAAGLLGVSTVMSFEAQAAMQLEGLAAQYGPMRLSSQESHLFKLQQMMAGLTQLDLLPLLARLADCADAAYGAALFHAVLIEALAQWLGLTAERQGIRTVVAGGGCLFNQVLVRGLRAALAKRGLRLYTNQMVPCGDGGLALGQLWVAQRNLD</sequence>
<comment type="similarity">
    <text evidence="2 8">Belongs to the carbamoyltransferase HypF family.</text>
</comment>
<protein>
    <recommendedName>
        <fullName evidence="8">Carbamoyltransferase HypF</fullName>
        <ecNumber evidence="8">6.2.-.-</ecNumber>
    </recommendedName>
</protein>
<feature type="active site" evidence="9">
    <location>
        <position position="38"/>
    </location>
</feature>
<evidence type="ECO:0000256" key="2">
    <source>
        <dbReference type="ARBA" id="ARBA00008097"/>
    </source>
</evidence>
<dbReference type="InterPro" id="IPR017945">
    <property type="entry name" value="DHBP_synth_RibB-like_a/b_dom"/>
</dbReference>
<gene>
    <name evidence="12" type="primary">hypF</name>
    <name evidence="12" type="ORF">HZU75_11960</name>
</gene>
<dbReference type="Gene3D" id="3.30.420.360">
    <property type="match status" value="1"/>
</dbReference>
<feature type="domain" description="YrdC-like" evidence="11">
    <location>
        <begin position="201"/>
        <end position="402"/>
    </location>
</feature>
<dbReference type="InterPro" id="IPR006070">
    <property type="entry name" value="Sua5-like_dom"/>
</dbReference>
<keyword evidence="9" id="KW-0378">Hydrolase</keyword>